<evidence type="ECO:0000313" key="3">
    <source>
        <dbReference type="Proteomes" id="UP000093000"/>
    </source>
</evidence>
<reference evidence="2 3" key="1">
    <citation type="submission" date="2016-03" db="EMBL/GenBank/DDBJ databases">
        <title>Choanephora cucurbitarum.</title>
        <authorList>
            <person name="Min B."/>
            <person name="Park H."/>
            <person name="Park J.-H."/>
            <person name="Shin H.-D."/>
            <person name="Choi I.-G."/>
        </authorList>
    </citation>
    <scope>NUCLEOTIDE SEQUENCE [LARGE SCALE GENOMIC DNA]</scope>
    <source>
        <strain evidence="2 3">KUS-F28377</strain>
    </source>
</reference>
<dbReference type="Pfam" id="PF05205">
    <property type="entry name" value="COMPASS-Shg1"/>
    <property type="match status" value="1"/>
</dbReference>
<keyword evidence="3" id="KW-1185">Reference proteome</keyword>
<dbReference type="Proteomes" id="UP000093000">
    <property type="component" value="Unassembled WGS sequence"/>
</dbReference>
<name>A0A1C7MYQ7_9FUNG</name>
<sequence length="111" mass="13074">MTPEETVLQLKRNGTFDELRKKLLSDFQSQTTGQKFLDDLKEFMEDLVQKSPSLLDTEPSTFHEQVMTELEKAGIYQQIRKEALETLKGDYYQQRVDKEIQLLEDNSKKEK</sequence>
<evidence type="ECO:0000313" key="2">
    <source>
        <dbReference type="EMBL" id="OBZ81943.1"/>
    </source>
</evidence>
<dbReference type="STRING" id="101091.A0A1C7MYQ7"/>
<organism evidence="2 3">
    <name type="scientific">Choanephora cucurbitarum</name>
    <dbReference type="NCBI Taxonomy" id="101091"/>
    <lineage>
        <taxon>Eukaryota</taxon>
        <taxon>Fungi</taxon>
        <taxon>Fungi incertae sedis</taxon>
        <taxon>Mucoromycota</taxon>
        <taxon>Mucoromycotina</taxon>
        <taxon>Mucoromycetes</taxon>
        <taxon>Mucorales</taxon>
        <taxon>Mucorineae</taxon>
        <taxon>Choanephoraceae</taxon>
        <taxon>Choanephoroideae</taxon>
        <taxon>Choanephora</taxon>
    </lineage>
</organism>
<dbReference type="InParanoid" id="A0A1C7MYQ7"/>
<dbReference type="AlphaFoldDB" id="A0A1C7MYQ7"/>
<feature type="domain" description="BOD1/SHG1" evidence="1">
    <location>
        <begin position="7"/>
        <end position="97"/>
    </location>
</feature>
<gene>
    <name evidence="2" type="ORF">A0J61_10006</name>
</gene>
<proteinExistence type="predicted"/>
<dbReference type="InterPro" id="IPR055264">
    <property type="entry name" value="BOD1/SHG1_dom"/>
</dbReference>
<evidence type="ECO:0000259" key="1">
    <source>
        <dbReference type="Pfam" id="PF05205"/>
    </source>
</evidence>
<dbReference type="EMBL" id="LUGH01001000">
    <property type="protein sequence ID" value="OBZ81943.1"/>
    <property type="molecule type" value="Genomic_DNA"/>
</dbReference>
<protein>
    <recommendedName>
        <fullName evidence="1">BOD1/SHG1 domain-containing protein</fullName>
    </recommendedName>
</protein>
<dbReference type="OrthoDB" id="5579731at2759"/>
<comment type="caution">
    <text evidence="2">The sequence shown here is derived from an EMBL/GenBank/DDBJ whole genome shotgun (WGS) entry which is preliminary data.</text>
</comment>
<accession>A0A1C7MYQ7</accession>